<evidence type="ECO:0000256" key="1">
    <source>
        <dbReference type="SAM" id="Coils"/>
    </source>
</evidence>
<evidence type="ECO:0000313" key="4">
    <source>
        <dbReference type="Proteomes" id="UP001139344"/>
    </source>
</evidence>
<comment type="caution">
    <text evidence="3">The sequence shown here is derived from an EMBL/GenBank/DDBJ whole genome shotgun (WGS) entry which is preliminary data.</text>
</comment>
<feature type="domain" description="HEPN" evidence="2">
    <location>
        <begin position="8"/>
        <end position="79"/>
    </location>
</feature>
<dbReference type="RefSeq" id="WP_240095482.1">
    <property type="nucleotide sequence ID" value="NZ_JAJSON010000005.1"/>
</dbReference>
<reference evidence="3" key="1">
    <citation type="submission" date="2021-12" db="EMBL/GenBank/DDBJ databases">
        <title>Description of Gramella crocea sp. nov., a new bacterium isolated from activated sludge.</title>
        <authorList>
            <person name="Zhang X."/>
        </authorList>
    </citation>
    <scope>NUCLEOTIDE SEQUENCE</scope>
    <source>
        <strain evidence="3">YB25</strain>
    </source>
</reference>
<proteinExistence type="predicted"/>
<sequence>MENNTVKILDQAIKKLDEAKEELGRPEEDVVSFLVCKNSQFAIENLLKAYLLNNNIDPSDCKTVDSLYTKCRSINKNFESIDLSGFNCKASDLQKSYCSDNPKVSNCYKLADDLKAFLRREQLFS</sequence>
<dbReference type="InterPro" id="IPR007842">
    <property type="entry name" value="HEPN_dom"/>
</dbReference>
<keyword evidence="1" id="KW-0175">Coiled coil</keyword>
<dbReference type="Gene3D" id="1.20.120.330">
    <property type="entry name" value="Nucleotidyltransferases domain 2"/>
    <property type="match status" value="1"/>
</dbReference>
<dbReference type="Pfam" id="PF05168">
    <property type="entry name" value="HEPN"/>
    <property type="match status" value="1"/>
</dbReference>
<feature type="coiled-coil region" evidence="1">
    <location>
        <begin position="2"/>
        <end position="29"/>
    </location>
</feature>
<organism evidence="3 4">
    <name type="scientific">Christiangramia crocea</name>
    <dbReference type="NCBI Taxonomy" id="2904124"/>
    <lineage>
        <taxon>Bacteria</taxon>
        <taxon>Pseudomonadati</taxon>
        <taxon>Bacteroidota</taxon>
        <taxon>Flavobacteriia</taxon>
        <taxon>Flavobacteriales</taxon>
        <taxon>Flavobacteriaceae</taxon>
        <taxon>Christiangramia</taxon>
    </lineage>
</organism>
<keyword evidence="4" id="KW-1185">Reference proteome</keyword>
<dbReference type="AlphaFoldDB" id="A0A9X2A419"/>
<evidence type="ECO:0000313" key="3">
    <source>
        <dbReference type="EMBL" id="MCG9970319.1"/>
    </source>
</evidence>
<evidence type="ECO:0000259" key="2">
    <source>
        <dbReference type="Pfam" id="PF05168"/>
    </source>
</evidence>
<gene>
    <name evidence="3" type="ORF">LU635_01620</name>
</gene>
<name>A0A9X2A419_9FLAO</name>
<dbReference type="EMBL" id="JAJSON010000005">
    <property type="protein sequence ID" value="MCG9970319.1"/>
    <property type="molecule type" value="Genomic_DNA"/>
</dbReference>
<protein>
    <submittedName>
        <fullName evidence="3">HEPN domain-containing protein</fullName>
    </submittedName>
</protein>
<dbReference type="Proteomes" id="UP001139344">
    <property type="component" value="Unassembled WGS sequence"/>
</dbReference>
<accession>A0A9X2A419</accession>